<evidence type="ECO:0000313" key="1">
    <source>
        <dbReference type="EMBL" id="CAF3017709.1"/>
    </source>
</evidence>
<sequence length="157" mass="17379">MVGTCRRKCSVLGRTCYFLAVVDIKGWENLVIKVTFLHLTILRYPRVERCNKAIIINRSGVFRYWLPFQVVILMIHLFEEKEGTLKDPLGAGNANGWSEKLGDEVLSGPLEAVPGRQEGLPGISSVSPGRVLFLLVLRGSEGKSGWSPRGCGSQHPM</sequence>
<proteinExistence type="predicted"/>
<keyword evidence="2" id="KW-1185">Reference proteome</keyword>
<name>A0A7R8HD75_LEPSM</name>
<accession>A0A7R8HD75</accession>
<dbReference type="EMBL" id="HG994587">
    <property type="protein sequence ID" value="CAF3017709.1"/>
    <property type="molecule type" value="Genomic_DNA"/>
</dbReference>
<reference evidence="1" key="1">
    <citation type="submission" date="2021-02" db="EMBL/GenBank/DDBJ databases">
        <authorList>
            <person name="Bekaert M."/>
        </authorList>
    </citation>
    <scope>NUCLEOTIDE SEQUENCE</scope>
    <source>
        <strain evidence="1">IoA-00</strain>
    </source>
</reference>
<evidence type="ECO:0000313" key="2">
    <source>
        <dbReference type="Proteomes" id="UP000675881"/>
    </source>
</evidence>
<dbReference type="AlphaFoldDB" id="A0A7R8HD75"/>
<protein>
    <submittedName>
        <fullName evidence="1">(salmon louse) hypothetical protein</fullName>
    </submittedName>
</protein>
<organism evidence="1 2">
    <name type="scientific">Lepeophtheirus salmonis</name>
    <name type="common">Salmon louse</name>
    <name type="synonym">Caligus salmonis</name>
    <dbReference type="NCBI Taxonomy" id="72036"/>
    <lineage>
        <taxon>Eukaryota</taxon>
        <taxon>Metazoa</taxon>
        <taxon>Ecdysozoa</taxon>
        <taxon>Arthropoda</taxon>
        <taxon>Crustacea</taxon>
        <taxon>Multicrustacea</taxon>
        <taxon>Hexanauplia</taxon>
        <taxon>Copepoda</taxon>
        <taxon>Siphonostomatoida</taxon>
        <taxon>Caligidae</taxon>
        <taxon>Lepeophtheirus</taxon>
    </lineage>
</organism>
<gene>
    <name evidence="1" type="ORF">LSAA_14061</name>
</gene>
<dbReference type="Proteomes" id="UP000675881">
    <property type="component" value="Chromosome 8"/>
</dbReference>